<sequence length="166" mass="18424">METFYMDHSYTVKVDESFDFKLSKDTIASLDLIKTGENTFHLLKNGVSYHIKILDSNFNKGTYTISVNGSEHKASILTPLDELIEKMGFAVAGGKNVDSIAAPMPGLILDILVEEGQEVNEEDQLLILEAMKMENIITSPRDGVIKKISVSKGDAVDKKQLLIEFQ</sequence>
<dbReference type="InterPro" id="IPR050709">
    <property type="entry name" value="Biotin_Carboxyl_Carrier/Decarb"/>
</dbReference>
<dbReference type="PANTHER" id="PTHR45266:SF3">
    <property type="entry name" value="OXALOACETATE DECARBOXYLASE ALPHA CHAIN"/>
    <property type="match status" value="1"/>
</dbReference>
<keyword evidence="1" id="KW-0092">Biotin</keyword>
<name>A0A1H2R6M6_9FLAO</name>
<evidence type="ECO:0000313" key="4">
    <source>
        <dbReference type="Proteomes" id="UP000199592"/>
    </source>
</evidence>
<dbReference type="CDD" id="cd06850">
    <property type="entry name" value="biotinyl_domain"/>
    <property type="match status" value="1"/>
</dbReference>
<dbReference type="Gene3D" id="2.40.50.100">
    <property type="match status" value="1"/>
</dbReference>
<proteinExistence type="predicted"/>
<protein>
    <submittedName>
        <fullName evidence="3">Biotin-requiring enzyme</fullName>
    </submittedName>
</protein>
<evidence type="ECO:0000259" key="2">
    <source>
        <dbReference type="PROSITE" id="PS50968"/>
    </source>
</evidence>
<dbReference type="SUPFAM" id="SSF51230">
    <property type="entry name" value="Single hybrid motif"/>
    <property type="match status" value="1"/>
</dbReference>
<evidence type="ECO:0000256" key="1">
    <source>
        <dbReference type="ARBA" id="ARBA00023267"/>
    </source>
</evidence>
<dbReference type="Proteomes" id="UP000199592">
    <property type="component" value="Unassembled WGS sequence"/>
</dbReference>
<dbReference type="EMBL" id="FNMY01000001">
    <property type="protein sequence ID" value="SDW14975.1"/>
    <property type="molecule type" value="Genomic_DNA"/>
</dbReference>
<gene>
    <name evidence="3" type="ORF">SAMN04487892_0505</name>
</gene>
<dbReference type="PANTHER" id="PTHR45266">
    <property type="entry name" value="OXALOACETATE DECARBOXYLASE ALPHA CHAIN"/>
    <property type="match status" value="1"/>
</dbReference>
<dbReference type="STRING" id="1073328.SAMN05216294_1853"/>
<accession>A0A1H2R6M6</accession>
<organism evidence="3 4">
    <name type="scientific">Flagellimonas zhangzhouensis</name>
    <dbReference type="NCBI Taxonomy" id="1073328"/>
    <lineage>
        <taxon>Bacteria</taxon>
        <taxon>Pseudomonadati</taxon>
        <taxon>Bacteroidota</taxon>
        <taxon>Flavobacteriia</taxon>
        <taxon>Flavobacteriales</taxon>
        <taxon>Flavobacteriaceae</taxon>
        <taxon>Flagellimonas</taxon>
    </lineage>
</organism>
<dbReference type="FunFam" id="2.40.50.100:FF:000003">
    <property type="entry name" value="Acetyl-CoA carboxylase biotin carboxyl carrier protein"/>
    <property type="match status" value="1"/>
</dbReference>
<dbReference type="OrthoDB" id="9812676at2"/>
<keyword evidence="4" id="KW-1185">Reference proteome</keyword>
<evidence type="ECO:0000313" key="3">
    <source>
        <dbReference type="EMBL" id="SDW14975.1"/>
    </source>
</evidence>
<dbReference type="AlphaFoldDB" id="A0A1H2R6M6"/>
<dbReference type="InterPro" id="IPR000089">
    <property type="entry name" value="Biotin_lipoyl"/>
</dbReference>
<feature type="domain" description="Lipoyl-binding" evidence="2">
    <location>
        <begin position="89"/>
        <end position="166"/>
    </location>
</feature>
<dbReference type="InterPro" id="IPR011053">
    <property type="entry name" value="Single_hybrid_motif"/>
</dbReference>
<dbReference type="Pfam" id="PF00364">
    <property type="entry name" value="Biotin_lipoyl"/>
    <property type="match status" value="1"/>
</dbReference>
<reference evidence="4" key="1">
    <citation type="submission" date="2016-10" db="EMBL/GenBank/DDBJ databases">
        <authorList>
            <person name="Varghese N."/>
            <person name="Submissions S."/>
        </authorList>
    </citation>
    <scope>NUCLEOTIDE SEQUENCE [LARGE SCALE GENOMIC DNA]</scope>
    <source>
        <strain evidence="4">DSM 25030</strain>
    </source>
</reference>
<dbReference type="PROSITE" id="PS50968">
    <property type="entry name" value="BIOTINYL_LIPOYL"/>
    <property type="match status" value="1"/>
</dbReference>